<dbReference type="InterPro" id="IPR000866">
    <property type="entry name" value="AhpC/TSA"/>
</dbReference>
<name>A0A0C1FTA4_9SPHI</name>
<dbReference type="Proteomes" id="UP000031246">
    <property type="component" value="Unassembled WGS sequence"/>
</dbReference>
<dbReference type="PANTHER" id="PTHR42852">
    <property type="entry name" value="THIOL:DISULFIDE INTERCHANGE PROTEIN DSBE"/>
    <property type="match status" value="1"/>
</dbReference>
<dbReference type="InterPro" id="IPR013766">
    <property type="entry name" value="Thioredoxin_domain"/>
</dbReference>
<dbReference type="InterPro" id="IPR017937">
    <property type="entry name" value="Thioredoxin_CS"/>
</dbReference>
<evidence type="ECO:0000256" key="3">
    <source>
        <dbReference type="ARBA" id="ARBA00023157"/>
    </source>
</evidence>
<dbReference type="AlphaFoldDB" id="A0A0C1FTA4"/>
<keyword evidence="4" id="KW-0676">Redox-active center</keyword>
<evidence type="ECO:0000256" key="5">
    <source>
        <dbReference type="SAM" id="SignalP"/>
    </source>
</evidence>
<dbReference type="OrthoDB" id="739090at2"/>
<dbReference type="GO" id="GO:0030313">
    <property type="term" value="C:cell envelope"/>
    <property type="evidence" value="ECO:0007669"/>
    <property type="project" value="UniProtKB-SubCell"/>
</dbReference>
<organism evidence="7 8">
    <name type="scientific">Pedobacter kyungheensis</name>
    <dbReference type="NCBI Taxonomy" id="1069985"/>
    <lineage>
        <taxon>Bacteria</taxon>
        <taxon>Pseudomonadati</taxon>
        <taxon>Bacteroidota</taxon>
        <taxon>Sphingobacteriia</taxon>
        <taxon>Sphingobacteriales</taxon>
        <taxon>Sphingobacteriaceae</taxon>
        <taxon>Pedobacter</taxon>
    </lineage>
</organism>
<gene>
    <name evidence="7" type="ORF">OC25_03320</name>
</gene>
<evidence type="ECO:0000313" key="8">
    <source>
        <dbReference type="Proteomes" id="UP000031246"/>
    </source>
</evidence>
<dbReference type="PROSITE" id="PS00194">
    <property type="entry name" value="THIOREDOXIN_1"/>
    <property type="match status" value="1"/>
</dbReference>
<comment type="subcellular location">
    <subcellularLocation>
        <location evidence="1">Cell envelope</location>
    </subcellularLocation>
</comment>
<evidence type="ECO:0000259" key="6">
    <source>
        <dbReference type="PROSITE" id="PS51352"/>
    </source>
</evidence>
<keyword evidence="2" id="KW-0201">Cytochrome c-type biogenesis</keyword>
<comment type="caution">
    <text evidence="7">The sequence shown here is derived from an EMBL/GenBank/DDBJ whole genome shotgun (WGS) entry which is preliminary data.</text>
</comment>
<dbReference type="Gene3D" id="3.40.30.10">
    <property type="entry name" value="Glutaredoxin"/>
    <property type="match status" value="1"/>
</dbReference>
<evidence type="ECO:0000313" key="7">
    <source>
        <dbReference type="EMBL" id="KIA96137.1"/>
    </source>
</evidence>
<feature type="domain" description="Thioredoxin" evidence="6">
    <location>
        <begin position="235"/>
        <end position="372"/>
    </location>
</feature>
<dbReference type="GO" id="GO:0017004">
    <property type="term" value="P:cytochrome complex assembly"/>
    <property type="evidence" value="ECO:0007669"/>
    <property type="project" value="UniProtKB-KW"/>
</dbReference>
<evidence type="ECO:0000256" key="2">
    <source>
        <dbReference type="ARBA" id="ARBA00022748"/>
    </source>
</evidence>
<dbReference type="InterPro" id="IPR036249">
    <property type="entry name" value="Thioredoxin-like_sf"/>
</dbReference>
<keyword evidence="5" id="KW-0732">Signal</keyword>
<sequence>MLEMMVYLKKTAGLVALMVAGLTFGAKAQSAARINMDIEFSTALHQSGTKLKLYREWPARKLIDTGVLDNQRHYTFHVADSLPAVYSVELRKPFFSRIVILEKGSCHIVLNTDSQTLVNGGAKQQIYEKYLAAIKPLEKEWTLAGKKYTTASSLEEKLAAEKENREKAEKVQTARLAFIKNNINNSLGEWLAHSYLNIWQDHELRELVKIFSATQKTNLVSAELDKKLQLADGKLLLGKKAPLFILPAVTGNNVSLEELLKTNKFVLVDFWASWCTPCRATNRNIAPIYKDLKNKGIEIVSVSVDENKELWKKAIQSDGIPWLQLIAPSAMKSKIVTDYQVTALPATFLIDQDGFVIKQHLELDELKKLLLK</sequence>
<protein>
    <recommendedName>
        <fullName evidence="6">Thioredoxin domain-containing protein</fullName>
    </recommendedName>
</protein>
<accession>A0A0C1FTA4</accession>
<dbReference type="SUPFAM" id="SSF52833">
    <property type="entry name" value="Thioredoxin-like"/>
    <property type="match status" value="1"/>
</dbReference>
<proteinExistence type="predicted"/>
<dbReference type="PROSITE" id="PS51352">
    <property type="entry name" value="THIOREDOXIN_2"/>
    <property type="match status" value="1"/>
</dbReference>
<keyword evidence="8" id="KW-1185">Reference proteome</keyword>
<keyword evidence="3" id="KW-1015">Disulfide bond</keyword>
<reference evidence="7 8" key="1">
    <citation type="submission" date="2014-10" db="EMBL/GenBank/DDBJ databases">
        <title>Pedobacter Kyungheensis.</title>
        <authorList>
            <person name="Anderson B.M."/>
            <person name="Newman J.D."/>
        </authorList>
    </citation>
    <scope>NUCLEOTIDE SEQUENCE [LARGE SCALE GENOMIC DNA]</scope>
    <source>
        <strain evidence="7 8">KACC 16221</strain>
    </source>
</reference>
<evidence type="ECO:0000256" key="1">
    <source>
        <dbReference type="ARBA" id="ARBA00004196"/>
    </source>
</evidence>
<dbReference type="PANTHER" id="PTHR42852:SF6">
    <property type="entry name" value="THIOL:DISULFIDE INTERCHANGE PROTEIN DSBE"/>
    <property type="match status" value="1"/>
</dbReference>
<dbReference type="InterPro" id="IPR050553">
    <property type="entry name" value="Thioredoxin_ResA/DsbE_sf"/>
</dbReference>
<dbReference type="EMBL" id="JSYN01000003">
    <property type="protein sequence ID" value="KIA96137.1"/>
    <property type="molecule type" value="Genomic_DNA"/>
</dbReference>
<evidence type="ECO:0000256" key="4">
    <source>
        <dbReference type="ARBA" id="ARBA00023284"/>
    </source>
</evidence>
<dbReference type="CDD" id="cd02966">
    <property type="entry name" value="TlpA_like_family"/>
    <property type="match status" value="1"/>
</dbReference>
<dbReference type="Pfam" id="PF00578">
    <property type="entry name" value="AhpC-TSA"/>
    <property type="match status" value="1"/>
</dbReference>
<feature type="signal peptide" evidence="5">
    <location>
        <begin position="1"/>
        <end position="28"/>
    </location>
</feature>
<feature type="chain" id="PRO_5002132578" description="Thioredoxin domain-containing protein" evidence="5">
    <location>
        <begin position="29"/>
        <end position="372"/>
    </location>
</feature>